<dbReference type="InterPro" id="IPR008042">
    <property type="entry name" value="Retrotrans_Pao"/>
</dbReference>
<gene>
    <name evidence="1" type="ORF">T4E_5950</name>
</gene>
<organism evidence="1 2">
    <name type="scientific">Trichinella pseudospiralis</name>
    <name type="common">Parasitic roundworm</name>
    <dbReference type="NCBI Taxonomy" id="6337"/>
    <lineage>
        <taxon>Eukaryota</taxon>
        <taxon>Metazoa</taxon>
        <taxon>Ecdysozoa</taxon>
        <taxon>Nematoda</taxon>
        <taxon>Enoplea</taxon>
        <taxon>Dorylaimia</taxon>
        <taxon>Trichinellida</taxon>
        <taxon>Trichinellidae</taxon>
        <taxon>Trichinella</taxon>
    </lineage>
</organism>
<dbReference type="EMBL" id="JYDU01000153">
    <property type="protein sequence ID" value="KRX90890.1"/>
    <property type="molecule type" value="Genomic_DNA"/>
</dbReference>
<dbReference type="STRING" id="6337.A0A0V0XS76"/>
<evidence type="ECO:0000313" key="2">
    <source>
        <dbReference type="Proteomes" id="UP000054815"/>
    </source>
</evidence>
<dbReference type="AlphaFoldDB" id="A0A0V0XS76"/>
<reference evidence="1 2" key="1">
    <citation type="submission" date="2015-01" db="EMBL/GenBank/DDBJ databases">
        <title>Evolution of Trichinella species and genotypes.</title>
        <authorList>
            <person name="Korhonen P.K."/>
            <person name="Edoardo P."/>
            <person name="Giuseppe L.R."/>
            <person name="Gasser R.B."/>
        </authorList>
    </citation>
    <scope>NUCLEOTIDE SEQUENCE [LARGE SCALE GENOMIC DNA]</scope>
    <source>
        <strain evidence="1">ISS141</strain>
    </source>
</reference>
<comment type="caution">
    <text evidence="1">The sequence shown here is derived from an EMBL/GenBank/DDBJ whole genome shotgun (WGS) entry which is preliminary data.</text>
</comment>
<dbReference type="Pfam" id="PF05380">
    <property type="entry name" value="Peptidase_A17"/>
    <property type="match status" value="1"/>
</dbReference>
<dbReference type="Proteomes" id="UP000054815">
    <property type="component" value="Unassembled WGS sequence"/>
</dbReference>
<sequence>MVRACLQVCLKEIVSMDLQGFADALSKACITVVWEVNLMKRFSLPSLELMAAQLCGRLFSYVIRELAMKITGCFCWSAVVSCQWSCAVDYGRCLTLESISSSLSSFDSLRHQTLIEENLADLLSRGCPLIEVSSEALWRVRVRVDSERTKPLG</sequence>
<evidence type="ECO:0000313" key="1">
    <source>
        <dbReference type="EMBL" id="KRX90890.1"/>
    </source>
</evidence>
<protein>
    <submittedName>
        <fullName evidence="1">Uncharacterized protein</fullName>
    </submittedName>
</protein>
<proteinExistence type="predicted"/>
<accession>A0A0V0XS76</accession>
<name>A0A0V0XS76_TRIPS</name>